<keyword evidence="7 8" id="KW-0051">Antiviral defense</keyword>
<keyword evidence="6 8" id="KW-0460">Magnesium</keyword>
<comment type="function">
    <text evidence="8">CRISPR (clustered regularly interspaced short palindromic repeat), is an adaptive immune system that provides protection against mobile genetic elements (viruses, transposable elements and conjugative plasmids). CRISPR clusters contain sequences complementary to antecedent mobile elements and target invading nucleic acids. CRISPR clusters are transcribed and processed into CRISPR RNA (crRNA). Functions as a ssRNA-specific endoribonuclease. Involved in the integration of spacer DNA into the CRISPR cassette.</text>
</comment>
<evidence type="ECO:0000256" key="6">
    <source>
        <dbReference type="ARBA" id="ARBA00022842"/>
    </source>
</evidence>
<dbReference type="OrthoDB" id="75992at2157"/>
<evidence type="ECO:0000256" key="2">
    <source>
        <dbReference type="ARBA" id="ARBA00022722"/>
    </source>
</evidence>
<evidence type="ECO:0000313" key="10">
    <source>
        <dbReference type="Proteomes" id="UP000251717"/>
    </source>
</evidence>
<evidence type="ECO:0000256" key="5">
    <source>
        <dbReference type="ARBA" id="ARBA00022801"/>
    </source>
</evidence>
<dbReference type="InterPro" id="IPR021127">
    <property type="entry name" value="CRISPR_associated_Cas2"/>
</dbReference>
<evidence type="ECO:0000256" key="1">
    <source>
        <dbReference type="ARBA" id="ARBA00001946"/>
    </source>
</evidence>
<dbReference type="GO" id="GO:0051607">
    <property type="term" value="P:defense response to virus"/>
    <property type="evidence" value="ECO:0007669"/>
    <property type="project" value="UniProtKB-UniRule"/>
</dbReference>
<evidence type="ECO:0000256" key="7">
    <source>
        <dbReference type="ARBA" id="ARBA00023118"/>
    </source>
</evidence>
<comment type="caution">
    <text evidence="9">The sequence shown here is derived from an EMBL/GenBank/DDBJ whole genome shotgun (WGS) entry which is preliminary data.</text>
</comment>
<dbReference type="EMBL" id="MZGS01000006">
    <property type="protein sequence ID" value="PWB88305.1"/>
    <property type="molecule type" value="Genomic_DNA"/>
</dbReference>
<dbReference type="RefSeq" id="WP_116591034.1">
    <property type="nucleotide sequence ID" value="NZ_MZGS01000006.1"/>
</dbReference>
<dbReference type="GO" id="GO:0043571">
    <property type="term" value="P:maintenance of CRISPR repeat elements"/>
    <property type="evidence" value="ECO:0007669"/>
    <property type="project" value="UniProtKB-UniRule"/>
</dbReference>
<dbReference type="PANTHER" id="PTHR34405">
    <property type="entry name" value="CRISPR-ASSOCIATED ENDORIBONUCLEASE CAS2"/>
    <property type="match status" value="1"/>
</dbReference>
<sequence>MYMIASLDCRFKTNQNNIENVLQHYGLRKIQSSLYAGDLSNGERKDLSENISKITRENDSVVIIPICENCYSKKLTAGREMKFKNDLYRVY</sequence>
<dbReference type="Pfam" id="PF09827">
    <property type="entry name" value="CRISPR_Cas2"/>
    <property type="match status" value="1"/>
</dbReference>
<gene>
    <name evidence="9" type="primary">cas2_1</name>
    <name evidence="8" type="synonym">cas2</name>
    <name evidence="9" type="ORF">MBBTH_00360</name>
</gene>
<dbReference type="GO" id="GO:0046872">
    <property type="term" value="F:metal ion binding"/>
    <property type="evidence" value="ECO:0007669"/>
    <property type="project" value="UniProtKB-UniRule"/>
</dbReference>
<dbReference type="Gene3D" id="3.30.70.240">
    <property type="match status" value="1"/>
</dbReference>
<evidence type="ECO:0000313" key="9">
    <source>
        <dbReference type="EMBL" id="PWB88305.1"/>
    </source>
</evidence>
<keyword evidence="2 8" id="KW-0540">Nuclease</keyword>
<comment type="cofactor">
    <cofactor evidence="1 8">
        <name>Mg(2+)</name>
        <dbReference type="ChEBI" id="CHEBI:18420"/>
    </cofactor>
</comment>
<dbReference type="Proteomes" id="UP000251717">
    <property type="component" value="Unassembled WGS sequence"/>
</dbReference>
<protein>
    <recommendedName>
        <fullName evidence="8">CRISPR-associated endoribonuclease Cas2</fullName>
        <ecNumber evidence="8">3.1.-.-</ecNumber>
    </recommendedName>
</protein>
<dbReference type="GO" id="GO:0004521">
    <property type="term" value="F:RNA endonuclease activity"/>
    <property type="evidence" value="ECO:0007669"/>
    <property type="project" value="InterPro"/>
</dbReference>
<dbReference type="SUPFAM" id="SSF143430">
    <property type="entry name" value="TTP0101/SSO1404-like"/>
    <property type="match status" value="1"/>
</dbReference>
<comment type="subunit">
    <text evidence="8">Homodimer, forms a heterotetramer with a Cas1 homodimer.</text>
</comment>
<evidence type="ECO:0000256" key="8">
    <source>
        <dbReference type="HAMAP-Rule" id="MF_01471"/>
    </source>
</evidence>
<proteinExistence type="inferred from homology"/>
<dbReference type="AlphaFoldDB" id="A0A315XPL5"/>
<dbReference type="GO" id="GO:0016787">
    <property type="term" value="F:hydrolase activity"/>
    <property type="evidence" value="ECO:0007669"/>
    <property type="project" value="UniProtKB-KW"/>
</dbReference>
<keyword evidence="3 8" id="KW-0479">Metal-binding</keyword>
<accession>A0A315XPL5</accession>
<keyword evidence="10" id="KW-1185">Reference proteome</keyword>
<comment type="similarity">
    <text evidence="8">Belongs to the CRISPR-associated endoribonuclease Cas2 protein family.</text>
</comment>
<evidence type="ECO:0000256" key="4">
    <source>
        <dbReference type="ARBA" id="ARBA00022759"/>
    </source>
</evidence>
<feature type="binding site" evidence="8">
    <location>
        <position position="8"/>
    </location>
    <ligand>
        <name>Mg(2+)</name>
        <dbReference type="ChEBI" id="CHEBI:18420"/>
        <note>catalytic</note>
    </ligand>
</feature>
<organism evidence="9 10">
    <name type="scientific">Methanobrevibacter thaueri</name>
    <dbReference type="NCBI Taxonomy" id="190975"/>
    <lineage>
        <taxon>Archaea</taxon>
        <taxon>Methanobacteriati</taxon>
        <taxon>Methanobacteriota</taxon>
        <taxon>Methanomada group</taxon>
        <taxon>Methanobacteria</taxon>
        <taxon>Methanobacteriales</taxon>
        <taxon>Methanobacteriaceae</taxon>
        <taxon>Methanobrevibacter</taxon>
    </lineage>
</organism>
<keyword evidence="5 8" id="KW-0378">Hydrolase</keyword>
<name>A0A315XPL5_9EURY</name>
<dbReference type="HAMAP" id="MF_01471">
    <property type="entry name" value="Cas2"/>
    <property type="match status" value="1"/>
</dbReference>
<dbReference type="InterPro" id="IPR019199">
    <property type="entry name" value="Virulence_VapD/CRISPR_Cas2"/>
</dbReference>
<dbReference type="NCBIfam" id="TIGR01573">
    <property type="entry name" value="cas2"/>
    <property type="match status" value="1"/>
</dbReference>
<dbReference type="PANTHER" id="PTHR34405:SF3">
    <property type="entry name" value="CRISPR-ASSOCIATED ENDORIBONUCLEASE CAS2 3"/>
    <property type="match status" value="1"/>
</dbReference>
<dbReference type="EC" id="3.1.-.-" evidence="8"/>
<keyword evidence="4 8" id="KW-0255">Endonuclease</keyword>
<evidence type="ECO:0000256" key="3">
    <source>
        <dbReference type="ARBA" id="ARBA00022723"/>
    </source>
</evidence>
<reference evidence="9 10" key="1">
    <citation type="submission" date="2017-03" db="EMBL/GenBank/DDBJ databases">
        <title>Genome sequence of Methanobrevibacter thaueri.</title>
        <authorList>
            <person name="Poehlein A."/>
            <person name="Seedorf H."/>
            <person name="Daniel R."/>
        </authorList>
    </citation>
    <scope>NUCLEOTIDE SEQUENCE [LARGE SCALE GENOMIC DNA]</scope>
    <source>
        <strain evidence="9 10">DSM 11995</strain>
    </source>
</reference>